<sequence>MSRAAPLTVLLAIVFTLLGITPVAPGRAAAEEPLPPKLDVDAALRAFETQQIYRAPGAVAYFDTELIRRELPPDIRVLIAPFTGPVEEGGNYASHDEHYEQVYDQLMRWSERTGKKWVRVEGLRVSSSEGVTASPSDLTELRRVTAWYDVTDLLWLVIRHAKGVQTGSGSPDRPKARVVTATPQQLTELERRLRDDPVYNAPGREDPVELSVERIRERTGMRVRVAAFPVVDPSEPMVDYARPLAKRFPGEVVLVAQGGWLEVAGAHHHELVSARDYAYGRYEGGSFEQGITMTDRIGTVLLRADQLLTEHPFSRPPPRTSRQLIGALAPWLVGGSALAIGAIALLRALLRRARQARADRAALREAGAEAFAEITELGRRLLDADGGRDAAAAERHATATTLFEQAHTAGAMAEVRDIAIQGQRLLREERGS</sequence>
<protein>
    <submittedName>
        <fullName evidence="2">Uncharacterized protein</fullName>
    </submittedName>
</protein>
<organism evidence="2 3">
    <name type="scientific">Saccharomonospora amisosensis</name>
    <dbReference type="NCBI Taxonomy" id="1128677"/>
    <lineage>
        <taxon>Bacteria</taxon>
        <taxon>Bacillati</taxon>
        <taxon>Actinomycetota</taxon>
        <taxon>Actinomycetes</taxon>
        <taxon>Pseudonocardiales</taxon>
        <taxon>Pseudonocardiaceae</taxon>
        <taxon>Saccharomonospora</taxon>
    </lineage>
</organism>
<evidence type="ECO:0000313" key="3">
    <source>
        <dbReference type="Proteomes" id="UP000545493"/>
    </source>
</evidence>
<accession>A0A7X5UTR8</accession>
<dbReference type="Proteomes" id="UP000545493">
    <property type="component" value="Unassembled WGS sequence"/>
</dbReference>
<comment type="caution">
    <text evidence="2">The sequence shown here is derived from an EMBL/GenBank/DDBJ whole genome shotgun (WGS) entry which is preliminary data.</text>
</comment>
<gene>
    <name evidence="2" type="ORF">FHU38_004387</name>
</gene>
<keyword evidence="1" id="KW-0812">Transmembrane</keyword>
<keyword evidence="3" id="KW-1185">Reference proteome</keyword>
<dbReference type="EMBL" id="JAAOYM010000001">
    <property type="protein sequence ID" value="NIJ14043.1"/>
    <property type="molecule type" value="Genomic_DNA"/>
</dbReference>
<feature type="transmembrane region" description="Helical" evidence="1">
    <location>
        <begin position="328"/>
        <end position="350"/>
    </location>
</feature>
<dbReference type="RefSeq" id="WP_167174518.1">
    <property type="nucleotide sequence ID" value="NZ_JAAOYM010000001.1"/>
</dbReference>
<keyword evidence="1" id="KW-1133">Transmembrane helix</keyword>
<dbReference type="AlphaFoldDB" id="A0A7X5UTR8"/>
<evidence type="ECO:0000313" key="2">
    <source>
        <dbReference type="EMBL" id="NIJ14043.1"/>
    </source>
</evidence>
<evidence type="ECO:0000256" key="1">
    <source>
        <dbReference type="SAM" id="Phobius"/>
    </source>
</evidence>
<name>A0A7X5UTR8_9PSEU</name>
<reference evidence="2 3" key="1">
    <citation type="submission" date="2020-03" db="EMBL/GenBank/DDBJ databases">
        <title>Sequencing the genomes of 1000 actinobacteria strains.</title>
        <authorList>
            <person name="Klenk H.-P."/>
        </authorList>
    </citation>
    <scope>NUCLEOTIDE SEQUENCE [LARGE SCALE GENOMIC DNA]</scope>
    <source>
        <strain evidence="2 3">DSM 45685</strain>
    </source>
</reference>
<proteinExistence type="predicted"/>
<keyword evidence="1" id="KW-0472">Membrane</keyword>